<feature type="compositionally biased region" description="Low complexity" evidence="7">
    <location>
        <begin position="123"/>
        <end position="133"/>
    </location>
</feature>
<evidence type="ECO:0000313" key="11">
    <source>
        <dbReference type="RefSeq" id="XP_022302573.1"/>
    </source>
</evidence>
<dbReference type="AlphaFoldDB" id="A0A8B8BH32"/>
<dbReference type="RefSeq" id="XP_022302573.1">
    <property type="nucleotide sequence ID" value="XM_022446865.1"/>
</dbReference>
<feature type="compositionally biased region" description="Polar residues" evidence="7">
    <location>
        <begin position="263"/>
        <end position="279"/>
    </location>
</feature>
<comment type="subcellular location">
    <subcellularLocation>
        <location evidence="1">Membrane</location>
        <topology evidence="1">Single-pass membrane protein</topology>
    </subcellularLocation>
    <subcellularLocation>
        <location evidence="2">Mitochondrion membrane</location>
    </subcellularLocation>
</comment>
<keyword evidence="10" id="KW-1185">Reference proteome</keyword>
<evidence type="ECO:0000256" key="8">
    <source>
        <dbReference type="SAM" id="Phobius"/>
    </source>
</evidence>
<dbReference type="Proteomes" id="UP000694844">
    <property type="component" value="Chromosome 8"/>
</dbReference>
<evidence type="ECO:0000256" key="3">
    <source>
        <dbReference type="ARBA" id="ARBA00022692"/>
    </source>
</evidence>
<evidence type="ECO:0000313" key="10">
    <source>
        <dbReference type="Proteomes" id="UP000694844"/>
    </source>
</evidence>
<evidence type="ECO:0000256" key="6">
    <source>
        <dbReference type="ARBA" id="ARBA00023136"/>
    </source>
</evidence>
<feature type="compositionally biased region" description="Polar residues" evidence="7">
    <location>
        <begin position="63"/>
        <end position="72"/>
    </location>
</feature>
<dbReference type="OrthoDB" id="10017790at2759"/>
<feature type="compositionally biased region" description="Basic and acidic residues" evidence="7">
    <location>
        <begin position="32"/>
        <end position="62"/>
    </location>
</feature>
<evidence type="ECO:0000256" key="7">
    <source>
        <dbReference type="SAM" id="MobiDB-lite"/>
    </source>
</evidence>
<proteinExistence type="predicted"/>
<feature type="compositionally biased region" description="Polar residues" evidence="7">
    <location>
        <begin position="171"/>
        <end position="197"/>
    </location>
</feature>
<name>A0A8B8BH32_CRAVI</name>
<dbReference type="InterPro" id="IPR051303">
    <property type="entry name" value="Armcx_regulator"/>
</dbReference>
<evidence type="ECO:0000256" key="5">
    <source>
        <dbReference type="ARBA" id="ARBA00023128"/>
    </source>
</evidence>
<dbReference type="KEGG" id="cvn:111110384"/>
<feature type="compositionally biased region" description="Polar residues" evidence="7">
    <location>
        <begin position="134"/>
        <end position="146"/>
    </location>
</feature>
<protein>
    <submittedName>
        <fullName evidence="11">Uncharacterized protein LOC111110384</fullName>
    </submittedName>
</protein>
<gene>
    <name evidence="11" type="primary">LOC111110384</name>
</gene>
<feature type="compositionally biased region" description="Basic and acidic residues" evidence="7">
    <location>
        <begin position="80"/>
        <end position="96"/>
    </location>
</feature>
<dbReference type="SUPFAM" id="SSF48371">
    <property type="entry name" value="ARM repeat"/>
    <property type="match status" value="1"/>
</dbReference>
<feature type="region of interest" description="Disordered" evidence="7">
    <location>
        <begin position="28"/>
        <end position="280"/>
    </location>
</feature>
<dbReference type="InterPro" id="IPR011989">
    <property type="entry name" value="ARM-like"/>
</dbReference>
<feature type="domain" description="Armadillo repeat-containing" evidence="9">
    <location>
        <begin position="298"/>
        <end position="522"/>
    </location>
</feature>
<feature type="compositionally biased region" description="Basic and acidic residues" evidence="7">
    <location>
        <begin position="249"/>
        <end position="258"/>
    </location>
</feature>
<evidence type="ECO:0000256" key="1">
    <source>
        <dbReference type="ARBA" id="ARBA00004167"/>
    </source>
</evidence>
<sequence length="582" mass="63492">MSARGGQWVAAGVLVVVGVGIILYLTKKRKKTDPVSKPDAEKKQDVKSADHSDQKTQKEGSEIKTSSQTLNESPIIEEETTLKTNEERRLNDEKKTKIPVPKSLGKLDSQNAVNEKPLTAEKSSVVASQAQQSTHSNLNNESQSEKINPAVSPDRQCERLEKTVPPESEKTISINVPVSGKTAASQNTVENKSNTPTEKPPLESLVVTAGPVLSPSTTKSPPGAASEFKPLTTGPVLSPLGGPPTSKPSPKEAPKESPKQAPTQTPKPAQDSVSQPTKYSTEEITEALLLSQNSPGMLSAKNVDVLVSVLQHPDPSLRLEALLGVNKCSTFTRNQNLLREHGCLIQLSQLLRQQVQNLSNMSHNASAGGDDTEKSKMSEKFMNLLATAINNLSANEQNHKQFEECVPMLVDVALEEETGESVRLSSLQALTNLSVMEHHHNHYTRIIQKLYDFLDGQNSGIRLQAAKILVNLSCNQELVPHMLAAKAPSCVLELLRTGAEENLVLRWTTFLANILHTVKESHLSASSLPPDDKAPSPETMYSALYGMNSIGQIKSKVFLLCRHRNEDIKHQASRIYQTLNAK</sequence>
<accession>A0A8B8BH32</accession>
<keyword evidence="6 8" id="KW-0472">Membrane</keyword>
<keyword evidence="3 8" id="KW-0812">Transmembrane</keyword>
<feature type="transmembrane region" description="Helical" evidence="8">
    <location>
        <begin position="6"/>
        <end position="25"/>
    </location>
</feature>
<feature type="compositionally biased region" description="Basic and acidic residues" evidence="7">
    <location>
        <begin position="155"/>
        <end position="170"/>
    </location>
</feature>
<evidence type="ECO:0000256" key="2">
    <source>
        <dbReference type="ARBA" id="ARBA00004325"/>
    </source>
</evidence>
<organism evidence="10 11">
    <name type="scientific">Crassostrea virginica</name>
    <name type="common">Eastern oyster</name>
    <dbReference type="NCBI Taxonomy" id="6565"/>
    <lineage>
        <taxon>Eukaryota</taxon>
        <taxon>Metazoa</taxon>
        <taxon>Spiralia</taxon>
        <taxon>Lophotrochozoa</taxon>
        <taxon>Mollusca</taxon>
        <taxon>Bivalvia</taxon>
        <taxon>Autobranchia</taxon>
        <taxon>Pteriomorphia</taxon>
        <taxon>Ostreida</taxon>
        <taxon>Ostreoidea</taxon>
        <taxon>Ostreidae</taxon>
        <taxon>Crassostrea</taxon>
    </lineage>
</organism>
<keyword evidence="5" id="KW-0496">Mitochondrion</keyword>
<keyword evidence="4 8" id="KW-1133">Transmembrane helix</keyword>
<dbReference type="Gene3D" id="1.25.10.10">
    <property type="entry name" value="Leucine-rich Repeat Variant"/>
    <property type="match status" value="1"/>
</dbReference>
<dbReference type="GeneID" id="111110384"/>
<dbReference type="InterPro" id="IPR016024">
    <property type="entry name" value="ARM-type_fold"/>
</dbReference>
<reference evidence="11" key="1">
    <citation type="submission" date="2025-08" db="UniProtKB">
        <authorList>
            <consortium name="RefSeq"/>
        </authorList>
    </citation>
    <scope>IDENTIFICATION</scope>
    <source>
        <tissue evidence="11">Whole sample</tissue>
    </source>
</reference>
<dbReference type="Pfam" id="PF04826">
    <property type="entry name" value="Arm_2"/>
    <property type="match status" value="1"/>
</dbReference>
<evidence type="ECO:0000256" key="4">
    <source>
        <dbReference type="ARBA" id="ARBA00022989"/>
    </source>
</evidence>
<evidence type="ECO:0000259" key="9">
    <source>
        <dbReference type="Pfam" id="PF04826"/>
    </source>
</evidence>
<dbReference type="GO" id="GO:0031966">
    <property type="term" value="C:mitochondrial membrane"/>
    <property type="evidence" value="ECO:0007669"/>
    <property type="project" value="UniProtKB-SubCell"/>
</dbReference>
<dbReference type="PANTHER" id="PTHR15712:SF23">
    <property type="entry name" value="ARMADILLO REPEAT CONTAINING 10"/>
    <property type="match status" value="1"/>
</dbReference>
<dbReference type="InterPro" id="IPR006911">
    <property type="entry name" value="ARM-rpt_dom"/>
</dbReference>
<dbReference type="PANTHER" id="PTHR15712">
    <property type="entry name" value="ARMADILLO REPEAT CONTAINING PROTEIN"/>
    <property type="match status" value="1"/>
</dbReference>